<reference evidence="12" key="1">
    <citation type="journal article" date="2014" name="Nat. Genet.">
        <title>Genome and transcriptome of the porcine whipworm Trichuris suis.</title>
        <authorList>
            <person name="Jex A.R."/>
            <person name="Nejsum P."/>
            <person name="Schwarz E.M."/>
            <person name="Hu L."/>
            <person name="Young N.D."/>
            <person name="Hall R.S."/>
            <person name="Korhonen P.K."/>
            <person name="Liao S."/>
            <person name="Thamsborg S."/>
            <person name="Xia J."/>
            <person name="Xu P."/>
            <person name="Wang S."/>
            <person name="Scheerlinck J.P."/>
            <person name="Hofmann A."/>
            <person name="Sternberg P.W."/>
            <person name="Wang J."/>
            <person name="Gasser R.B."/>
        </authorList>
    </citation>
    <scope>NUCLEOTIDE SEQUENCE [LARGE SCALE GENOMIC DNA]</scope>
    <source>
        <strain evidence="12">DCEP-RM93F</strain>
    </source>
</reference>
<feature type="region of interest" description="Disordered" evidence="11">
    <location>
        <begin position="224"/>
        <end position="296"/>
    </location>
</feature>
<keyword evidence="7 10" id="KW-0010">Activator</keyword>
<comment type="function">
    <text evidence="10">Component of the transcription regulatory histone acetylation (HAT) complex SAGA, a multiprotein complex that activates transcription by remodeling chromatin and mediating histone acetylation and deubiquitination. Within the SAGA complex, participates in a subcomplex that specifically deubiquitinates histone H2B. The SAGA complex is recruited to specific gene promoters by activators, where it is required for transcription.</text>
</comment>
<dbReference type="InterPro" id="IPR051078">
    <property type="entry name" value="SGF11"/>
</dbReference>
<evidence type="ECO:0000256" key="8">
    <source>
        <dbReference type="ARBA" id="ARBA00023163"/>
    </source>
</evidence>
<dbReference type="InterPro" id="IPR013246">
    <property type="entry name" value="SAGA_su_Sgf11"/>
</dbReference>
<dbReference type="GO" id="GO:0008270">
    <property type="term" value="F:zinc ion binding"/>
    <property type="evidence" value="ECO:0007669"/>
    <property type="project" value="UniProtKB-KW"/>
</dbReference>
<dbReference type="PANTHER" id="PTHR46367">
    <property type="entry name" value="ATAXIN-7-LIKE PROTEIN 3"/>
    <property type="match status" value="1"/>
</dbReference>
<gene>
    <name evidence="12" type="ORF">M514_10859</name>
</gene>
<dbReference type="PANTHER" id="PTHR46367:SF1">
    <property type="entry name" value="ATAXIN-7-LIKE PROTEIN 3"/>
    <property type="match status" value="1"/>
</dbReference>
<dbReference type="AlphaFoldDB" id="A0A085N1B6"/>
<protein>
    <recommendedName>
        <fullName evidence="10">SAGA-associated factor 11</fullName>
    </recommendedName>
</protein>
<feature type="compositionally biased region" description="Low complexity" evidence="11">
    <location>
        <begin position="328"/>
        <end position="342"/>
    </location>
</feature>
<keyword evidence="8" id="KW-0804">Transcription</keyword>
<evidence type="ECO:0000256" key="9">
    <source>
        <dbReference type="ARBA" id="ARBA00023242"/>
    </source>
</evidence>
<dbReference type="Pfam" id="PF08209">
    <property type="entry name" value="Sgf11"/>
    <property type="match status" value="1"/>
</dbReference>
<dbReference type="EMBL" id="KL367577">
    <property type="protein sequence ID" value="KFD63262.1"/>
    <property type="molecule type" value="Genomic_DNA"/>
</dbReference>
<keyword evidence="5" id="KW-0156">Chromatin regulator</keyword>
<evidence type="ECO:0000256" key="2">
    <source>
        <dbReference type="ARBA" id="ARBA00022723"/>
    </source>
</evidence>
<accession>A0A085N1B6</accession>
<evidence type="ECO:0000256" key="10">
    <source>
        <dbReference type="RuleBase" id="RU261113"/>
    </source>
</evidence>
<comment type="subcellular location">
    <subcellularLocation>
        <location evidence="1 10">Nucleus</location>
    </subcellularLocation>
</comment>
<evidence type="ECO:0000256" key="3">
    <source>
        <dbReference type="ARBA" id="ARBA00022771"/>
    </source>
</evidence>
<evidence type="ECO:0000256" key="7">
    <source>
        <dbReference type="ARBA" id="ARBA00023159"/>
    </source>
</evidence>
<dbReference type="GO" id="GO:0006325">
    <property type="term" value="P:chromatin organization"/>
    <property type="evidence" value="ECO:0007669"/>
    <property type="project" value="UniProtKB-KW"/>
</dbReference>
<keyword evidence="9" id="KW-0539">Nucleus</keyword>
<dbReference type="GO" id="GO:0006357">
    <property type="term" value="P:regulation of transcription by RNA polymerase II"/>
    <property type="evidence" value="ECO:0007669"/>
    <property type="project" value="TreeGrafter"/>
</dbReference>
<dbReference type="Proteomes" id="UP000030758">
    <property type="component" value="Unassembled WGS sequence"/>
</dbReference>
<keyword evidence="3" id="KW-0863">Zinc-finger</keyword>
<sequence>MDDEDNDNIEGNMLSVATREEIDPCQATPGPVGTIPVHFFQPSIFVSRERPTMAADFPSLVDDKPSANGVSAVTDGFSQLVAEGDGPCTVPVLTTPEQRRNFFLGLINELVEECTICIVFLVHRREKRNHCARAKGSKQEETLIDEPGYDVFGNRLTRGSLSRAYQLSKIECTCPVCHRPKCALRFAPHLEKCMGLGRDSRRRAVADISASKADNEVCGSYGNVSDIDEQKSSGEKDEEWLPSQGRLRKRKATMKATDRKKNAVQSSRMPKRCQKAASKAVAWNSTRAKRKSMGSRRSVAACVEPLAIATSSYTTTELKNADDQPSASPNSESVSVGCSSGSIPPLSEFDGDEPPGKLQFIPEDNSEKGCCSSSGGFPVMLGKKVDDSEQVAPRGDG</sequence>
<dbReference type="GO" id="GO:0071819">
    <property type="term" value="C:DUBm complex"/>
    <property type="evidence" value="ECO:0007669"/>
    <property type="project" value="TreeGrafter"/>
</dbReference>
<keyword evidence="6" id="KW-0805">Transcription regulation</keyword>
<comment type="subunit">
    <text evidence="10">Component of some SAGA transcription coactivator-HAT complexes.</text>
</comment>
<feature type="compositionally biased region" description="Polar residues" evidence="11">
    <location>
        <begin position="315"/>
        <end position="327"/>
    </location>
</feature>
<evidence type="ECO:0000256" key="5">
    <source>
        <dbReference type="ARBA" id="ARBA00022853"/>
    </source>
</evidence>
<keyword evidence="4" id="KW-0862">Zinc</keyword>
<evidence type="ECO:0000256" key="6">
    <source>
        <dbReference type="ARBA" id="ARBA00023015"/>
    </source>
</evidence>
<evidence type="ECO:0000256" key="11">
    <source>
        <dbReference type="SAM" id="MobiDB-lite"/>
    </source>
</evidence>
<comment type="similarity">
    <text evidence="10">Belongs to the SGF11 family.</text>
</comment>
<dbReference type="GO" id="GO:0003713">
    <property type="term" value="F:transcription coactivator activity"/>
    <property type="evidence" value="ECO:0007669"/>
    <property type="project" value="TreeGrafter"/>
</dbReference>
<feature type="region of interest" description="Disordered" evidence="11">
    <location>
        <begin position="315"/>
        <end position="397"/>
    </location>
</feature>
<keyword evidence="2" id="KW-0479">Metal-binding</keyword>
<dbReference type="GO" id="GO:0000124">
    <property type="term" value="C:SAGA complex"/>
    <property type="evidence" value="ECO:0007669"/>
    <property type="project" value="TreeGrafter"/>
</dbReference>
<name>A0A085N1B6_9BILA</name>
<evidence type="ECO:0000256" key="4">
    <source>
        <dbReference type="ARBA" id="ARBA00022833"/>
    </source>
</evidence>
<evidence type="ECO:0000256" key="1">
    <source>
        <dbReference type="ARBA" id="ARBA00004123"/>
    </source>
</evidence>
<proteinExistence type="inferred from homology"/>
<evidence type="ECO:0000313" key="12">
    <source>
        <dbReference type="EMBL" id="KFD63262.1"/>
    </source>
</evidence>
<organism evidence="12">
    <name type="scientific">Trichuris suis</name>
    <name type="common">pig whipworm</name>
    <dbReference type="NCBI Taxonomy" id="68888"/>
    <lineage>
        <taxon>Eukaryota</taxon>
        <taxon>Metazoa</taxon>
        <taxon>Ecdysozoa</taxon>
        <taxon>Nematoda</taxon>
        <taxon>Enoplea</taxon>
        <taxon>Dorylaimia</taxon>
        <taxon>Trichinellida</taxon>
        <taxon>Trichuridae</taxon>
        <taxon>Trichuris</taxon>
    </lineage>
</organism>